<dbReference type="InParanoid" id="D6TPM1"/>
<reference evidence="1 2" key="1">
    <citation type="journal article" date="2011" name="Stand. Genomic Sci.">
        <title>Non-contiguous finished genome sequence and contextual data of the filamentous soil bacterium Ktedonobacter racemifer type strain (SOSP1-21).</title>
        <authorList>
            <person name="Chang Y.J."/>
            <person name="Land M."/>
            <person name="Hauser L."/>
            <person name="Chertkov O."/>
            <person name="Del Rio T.G."/>
            <person name="Nolan M."/>
            <person name="Copeland A."/>
            <person name="Tice H."/>
            <person name="Cheng J.F."/>
            <person name="Lucas S."/>
            <person name="Han C."/>
            <person name="Goodwin L."/>
            <person name="Pitluck S."/>
            <person name="Ivanova N."/>
            <person name="Ovchinikova G."/>
            <person name="Pati A."/>
            <person name="Chen A."/>
            <person name="Palaniappan K."/>
            <person name="Mavromatis K."/>
            <person name="Liolios K."/>
            <person name="Brettin T."/>
            <person name="Fiebig A."/>
            <person name="Rohde M."/>
            <person name="Abt B."/>
            <person name="Goker M."/>
            <person name="Detter J.C."/>
            <person name="Woyke T."/>
            <person name="Bristow J."/>
            <person name="Eisen J.A."/>
            <person name="Markowitz V."/>
            <person name="Hugenholtz P."/>
            <person name="Kyrpides N.C."/>
            <person name="Klenk H.P."/>
            <person name="Lapidus A."/>
        </authorList>
    </citation>
    <scope>NUCLEOTIDE SEQUENCE [LARGE SCALE GENOMIC DNA]</scope>
    <source>
        <strain evidence="2">DSM 44963</strain>
    </source>
</reference>
<protein>
    <submittedName>
        <fullName evidence="1">Uncharacterized protein</fullName>
    </submittedName>
</protein>
<organism evidence="1 2">
    <name type="scientific">Ktedonobacter racemifer DSM 44963</name>
    <dbReference type="NCBI Taxonomy" id="485913"/>
    <lineage>
        <taxon>Bacteria</taxon>
        <taxon>Bacillati</taxon>
        <taxon>Chloroflexota</taxon>
        <taxon>Ktedonobacteria</taxon>
        <taxon>Ktedonobacterales</taxon>
        <taxon>Ktedonobacteraceae</taxon>
        <taxon>Ktedonobacter</taxon>
    </lineage>
</organism>
<accession>D6TPM1</accession>
<evidence type="ECO:0000313" key="1">
    <source>
        <dbReference type="EMBL" id="EFH85635.1"/>
    </source>
</evidence>
<dbReference type="AlphaFoldDB" id="D6TPM1"/>
<sequence>MSMGTRVWHVSCTNRKVGEHIADDTLEKTQPGEMAFLDRAI</sequence>
<dbReference type="EMBL" id="ADVG01000002">
    <property type="protein sequence ID" value="EFH85635.1"/>
    <property type="molecule type" value="Genomic_DNA"/>
</dbReference>
<gene>
    <name evidence="1" type="ORF">Krac_6862</name>
</gene>
<dbReference type="Proteomes" id="UP000004508">
    <property type="component" value="Unassembled WGS sequence"/>
</dbReference>
<comment type="caution">
    <text evidence="1">The sequence shown here is derived from an EMBL/GenBank/DDBJ whole genome shotgun (WGS) entry which is preliminary data.</text>
</comment>
<name>D6TPM1_KTERA</name>
<keyword evidence="2" id="KW-1185">Reference proteome</keyword>
<evidence type="ECO:0000313" key="2">
    <source>
        <dbReference type="Proteomes" id="UP000004508"/>
    </source>
</evidence>
<proteinExistence type="predicted"/>